<comment type="caution">
    <text evidence="1">The sequence shown here is derived from an EMBL/GenBank/DDBJ whole genome shotgun (WGS) entry which is preliminary data.</text>
</comment>
<proteinExistence type="predicted"/>
<reference evidence="1" key="1">
    <citation type="journal article" date="2022" name="Int. J. Mol. Sci.">
        <title>Draft Genome of Tanacetum Coccineum: Genomic Comparison of Closely Related Tanacetum-Family Plants.</title>
        <authorList>
            <person name="Yamashiro T."/>
            <person name="Shiraishi A."/>
            <person name="Nakayama K."/>
            <person name="Satake H."/>
        </authorList>
    </citation>
    <scope>NUCLEOTIDE SEQUENCE</scope>
</reference>
<gene>
    <name evidence="1" type="ORF">Tco_0803965</name>
</gene>
<accession>A0ABQ5A6U4</accession>
<sequence length="284" mass="31673">MSILGTLLQSRTYQILQVFVEEEVRLNGYMAWFTSQWKWLADVVPEDCIIHLISEKFVALFHLELEMNHKSDDGIVQAGSEWPVCPSVKVSTKLSVLPQVDCRNMNTSYIGLITTIIMLSSSTVVITSSKKDQSGIVVIEGLIRCQSLSKGRRIRREVVRRAVQTEASLCKAPDTPDGGGGGGGGEGGDPGRVFGESCLLFLLSFLLRPYLIKVPTFITTDESQCFICYCAWSSMSLYIVFSSNIRLEQNFPSFVNVGRTMKPAQRGALIACYSKRYVRKFVIE</sequence>
<evidence type="ECO:0000313" key="2">
    <source>
        <dbReference type="Proteomes" id="UP001151760"/>
    </source>
</evidence>
<dbReference type="EMBL" id="BQNB010011927">
    <property type="protein sequence ID" value="GJS96997.1"/>
    <property type="molecule type" value="Genomic_DNA"/>
</dbReference>
<reference evidence="1" key="2">
    <citation type="submission" date="2022-01" db="EMBL/GenBank/DDBJ databases">
        <authorList>
            <person name="Yamashiro T."/>
            <person name="Shiraishi A."/>
            <person name="Satake H."/>
            <person name="Nakayama K."/>
        </authorList>
    </citation>
    <scope>NUCLEOTIDE SEQUENCE</scope>
</reference>
<keyword evidence="2" id="KW-1185">Reference proteome</keyword>
<evidence type="ECO:0000313" key="1">
    <source>
        <dbReference type="EMBL" id="GJS96997.1"/>
    </source>
</evidence>
<organism evidence="1 2">
    <name type="scientific">Tanacetum coccineum</name>
    <dbReference type="NCBI Taxonomy" id="301880"/>
    <lineage>
        <taxon>Eukaryota</taxon>
        <taxon>Viridiplantae</taxon>
        <taxon>Streptophyta</taxon>
        <taxon>Embryophyta</taxon>
        <taxon>Tracheophyta</taxon>
        <taxon>Spermatophyta</taxon>
        <taxon>Magnoliopsida</taxon>
        <taxon>eudicotyledons</taxon>
        <taxon>Gunneridae</taxon>
        <taxon>Pentapetalae</taxon>
        <taxon>asterids</taxon>
        <taxon>campanulids</taxon>
        <taxon>Asterales</taxon>
        <taxon>Asteraceae</taxon>
        <taxon>Asteroideae</taxon>
        <taxon>Anthemideae</taxon>
        <taxon>Anthemidinae</taxon>
        <taxon>Tanacetum</taxon>
    </lineage>
</organism>
<name>A0ABQ5A6U4_9ASTR</name>
<protein>
    <submittedName>
        <fullName evidence="1">Uncharacterized protein</fullName>
    </submittedName>
</protein>
<dbReference type="Proteomes" id="UP001151760">
    <property type="component" value="Unassembled WGS sequence"/>
</dbReference>